<dbReference type="STRING" id="1631871.FOL01_0101"/>
<evidence type="ECO:0000313" key="1">
    <source>
        <dbReference type="EMBL" id="APS40960.1"/>
    </source>
</evidence>
<organism evidence="1 2">
    <name type="scientific">Weissella jogaejeotgali</name>
    <dbReference type="NCBI Taxonomy" id="1631871"/>
    <lineage>
        <taxon>Bacteria</taxon>
        <taxon>Bacillati</taxon>
        <taxon>Bacillota</taxon>
        <taxon>Bacilli</taxon>
        <taxon>Lactobacillales</taxon>
        <taxon>Lactobacillaceae</taxon>
        <taxon>Weissella</taxon>
    </lineage>
</organism>
<dbReference type="AlphaFoldDB" id="A0A1L6R8X5"/>
<sequence>MIGPSIYQVEMVRLTVLLSYNEKRKVKISHATNYALF</sequence>
<reference evidence="1 2" key="1">
    <citation type="submission" date="2016-02" db="EMBL/GenBank/DDBJ databases">
        <title>Complete Genome Sequence of Weissella jogaejeotgali FOL01.</title>
        <authorList>
            <person name="Lee J.-H."/>
            <person name="Ku H.-J."/>
        </authorList>
    </citation>
    <scope>NUCLEOTIDE SEQUENCE [LARGE SCALE GENOMIC DNA]</scope>
    <source>
        <strain evidence="1 2">FOL01</strain>
    </source>
</reference>
<name>A0A1L6R8X5_9LACO</name>
<dbReference type="Proteomes" id="UP000185473">
    <property type="component" value="Chromosome"/>
</dbReference>
<dbReference type="KEGG" id="wjo:FOL01_0101"/>
<proteinExistence type="predicted"/>
<evidence type="ECO:0000313" key="2">
    <source>
        <dbReference type="Proteomes" id="UP000185473"/>
    </source>
</evidence>
<gene>
    <name evidence="1" type="ORF">FOL01_0101</name>
</gene>
<keyword evidence="2" id="KW-1185">Reference proteome</keyword>
<accession>A0A1L6R8X5</accession>
<dbReference type="EMBL" id="CP014332">
    <property type="protein sequence ID" value="APS40960.1"/>
    <property type="molecule type" value="Genomic_DNA"/>
</dbReference>
<protein>
    <submittedName>
        <fullName evidence="1">Uncharacterized protein</fullName>
    </submittedName>
</protein>